<comment type="caution">
    <text evidence="2">The sequence shown here is derived from an EMBL/GenBank/DDBJ whole genome shotgun (WGS) entry which is preliminary data.</text>
</comment>
<evidence type="ECO:0000256" key="1">
    <source>
        <dbReference type="SAM" id="Phobius"/>
    </source>
</evidence>
<feature type="transmembrane region" description="Helical" evidence="1">
    <location>
        <begin position="47"/>
        <end position="67"/>
    </location>
</feature>
<feature type="transmembrane region" description="Helical" evidence="1">
    <location>
        <begin position="21"/>
        <end position="41"/>
    </location>
</feature>
<dbReference type="Proteomes" id="UP000696294">
    <property type="component" value="Unassembled WGS sequence"/>
</dbReference>
<name>A0ABX1BP55_9ACTN</name>
<keyword evidence="1" id="KW-0472">Membrane</keyword>
<evidence type="ECO:0000313" key="3">
    <source>
        <dbReference type="Proteomes" id="UP000696294"/>
    </source>
</evidence>
<sequence length="133" mass="14321">MHSPGGRRGAATRYAGGVKITWLRRLAWGALALFLAAFAVFESVKYGLPTTAAALAFVVLPDVARLAGVRPPGPLHQAVHRVWIPLAVLVFYTFGPIVWPPLFTAGLGWLTRIAADRTLGRGLSDPRSRSYAS</sequence>
<dbReference type="EMBL" id="JAATEP010000070">
    <property type="protein sequence ID" value="NJP97624.1"/>
    <property type="molecule type" value="Genomic_DNA"/>
</dbReference>
<protein>
    <submittedName>
        <fullName evidence="2">DUF4260 domain-containing protein</fullName>
    </submittedName>
</protein>
<gene>
    <name evidence="2" type="ORF">HCN51_50780</name>
</gene>
<feature type="transmembrane region" description="Helical" evidence="1">
    <location>
        <begin position="79"/>
        <end position="99"/>
    </location>
</feature>
<organism evidence="2 3">
    <name type="scientific">Nonomuraea composti</name>
    <dbReference type="NCBI Taxonomy" id="2720023"/>
    <lineage>
        <taxon>Bacteria</taxon>
        <taxon>Bacillati</taxon>
        <taxon>Actinomycetota</taxon>
        <taxon>Actinomycetes</taxon>
        <taxon>Streptosporangiales</taxon>
        <taxon>Streptosporangiaceae</taxon>
        <taxon>Nonomuraea</taxon>
    </lineage>
</organism>
<keyword evidence="3" id="KW-1185">Reference proteome</keyword>
<reference evidence="2 3" key="1">
    <citation type="submission" date="2020-03" db="EMBL/GenBank/DDBJ databases">
        <title>WGS of actinomycetes isolated from Thailand.</title>
        <authorList>
            <person name="Thawai C."/>
        </authorList>
    </citation>
    <scope>NUCLEOTIDE SEQUENCE [LARGE SCALE GENOMIC DNA]</scope>
    <source>
        <strain evidence="2 3">FMUSA5-5</strain>
    </source>
</reference>
<evidence type="ECO:0000313" key="2">
    <source>
        <dbReference type="EMBL" id="NJP97624.1"/>
    </source>
</evidence>
<keyword evidence="1" id="KW-0812">Transmembrane</keyword>
<keyword evidence="1" id="KW-1133">Transmembrane helix</keyword>
<proteinExistence type="predicted"/>
<accession>A0ABX1BP55</accession>